<dbReference type="AlphaFoldDB" id="A0A1Q9DSG2"/>
<keyword evidence="6 13" id="KW-0808">Transferase</keyword>
<dbReference type="SMART" id="SM00316">
    <property type="entry name" value="S1"/>
    <property type="match status" value="2"/>
</dbReference>
<dbReference type="GO" id="GO:0051539">
    <property type="term" value="F:4 iron, 4 sulfur cluster binding"/>
    <property type="evidence" value="ECO:0007669"/>
    <property type="project" value="UniProtKB-KW"/>
</dbReference>
<dbReference type="CDD" id="cd01335">
    <property type="entry name" value="Radical_SAM"/>
    <property type="match status" value="1"/>
</dbReference>
<dbReference type="GO" id="GO:0005737">
    <property type="term" value="C:cytoplasm"/>
    <property type="evidence" value="ECO:0007669"/>
    <property type="project" value="UniProtKB-SubCell"/>
</dbReference>
<keyword evidence="3" id="KW-0004">4Fe-4S</keyword>
<dbReference type="GO" id="GO:0030488">
    <property type="term" value="P:tRNA methylation"/>
    <property type="evidence" value="ECO:0007669"/>
    <property type="project" value="TreeGrafter"/>
</dbReference>
<dbReference type="InterPro" id="IPR003029">
    <property type="entry name" value="S1_domain"/>
</dbReference>
<feature type="domain" description="Radical SAM core" evidence="12">
    <location>
        <begin position="460"/>
        <end position="696"/>
    </location>
</feature>
<evidence type="ECO:0000256" key="1">
    <source>
        <dbReference type="ARBA" id="ARBA00001966"/>
    </source>
</evidence>
<gene>
    <name evidence="13" type="primary">rlmN</name>
    <name evidence="13" type="ORF">AK812_SmicGene19477</name>
</gene>
<evidence type="ECO:0000313" key="13">
    <source>
        <dbReference type="EMBL" id="OLP98112.1"/>
    </source>
</evidence>
<evidence type="ECO:0000256" key="8">
    <source>
        <dbReference type="ARBA" id="ARBA00022723"/>
    </source>
</evidence>
<dbReference type="SFLD" id="SFLDG01062">
    <property type="entry name" value="methyltransferase_(Class_A)"/>
    <property type="match status" value="1"/>
</dbReference>
<protein>
    <submittedName>
        <fullName evidence="13">Putative dual-specificity RNA methyltransferase RlmN</fullName>
    </submittedName>
</protein>
<dbReference type="OrthoDB" id="538249at2759"/>
<dbReference type="SUPFAM" id="SSF102114">
    <property type="entry name" value="Radical SAM enzymes"/>
    <property type="match status" value="1"/>
</dbReference>
<dbReference type="EMBL" id="LSRX01000408">
    <property type="protein sequence ID" value="OLP98112.1"/>
    <property type="molecule type" value="Genomic_DNA"/>
</dbReference>
<evidence type="ECO:0000256" key="2">
    <source>
        <dbReference type="ARBA" id="ARBA00004496"/>
    </source>
</evidence>
<dbReference type="Proteomes" id="UP000186817">
    <property type="component" value="Unassembled WGS sequence"/>
</dbReference>
<evidence type="ECO:0000313" key="14">
    <source>
        <dbReference type="Proteomes" id="UP000186817"/>
    </source>
</evidence>
<comment type="caution">
    <text evidence="13">The sequence shown here is derived from an EMBL/GenBank/DDBJ whole genome shotgun (WGS) entry which is preliminary data.</text>
</comment>
<evidence type="ECO:0000256" key="6">
    <source>
        <dbReference type="ARBA" id="ARBA00022679"/>
    </source>
</evidence>
<dbReference type="InterPro" id="IPR012340">
    <property type="entry name" value="NA-bd_OB-fold"/>
</dbReference>
<dbReference type="SFLD" id="SFLDS00029">
    <property type="entry name" value="Radical_SAM"/>
    <property type="match status" value="1"/>
</dbReference>
<dbReference type="InterPro" id="IPR004383">
    <property type="entry name" value="rRNA_lsu_MTrfase_RlmN/Cfr"/>
</dbReference>
<keyword evidence="7" id="KW-0949">S-adenosyl-L-methionine</keyword>
<evidence type="ECO:0000256" key="7">
    <source>
        <dbReference type="ARBA" id="ARBA00022691"/>
    </source>
</evidence>
<dbReference type="GO" id="GO:0046872">
    <property type="term" value="F:metal ion binding"/>
    <property type="evidence" value="ECO:0007669"/>
    <property type="project" value="UniProtKB-KW"/>
</dbReference>
<dbReference type="PANTHER" id="PTHR30544:SF8">
    <property type="entry name" value="RADICAL SAM SUPERFAMILY PROTEIN"/>
    <property type="match status" value="1"/>
</dbReference>
<dbReference type="SUPFAM" id="SSF50249">
    <property type="entry name" value="Nucleic acid-binding proteins"/>
    <property type="match status" value="1"/>
</dbReference>
<comment type="subcellular location">
    <subcellularLocation>
        <location evidence="2">Cytoplasm</location>
    </subcellularLocation>
</comment>
<evidence type="ECO:0000256" key="9">
    <source>
        <dbReference type="ARBA" id="ARBA00023004"/>
    </source>
</evidence>
<dbReference type="InterPro" id="IPR040072">
    <property type="entry name" value="Methyltransferase_A"/>
</dbReference>
<dbReference type="InterPro" id="IPR058240">
    <property type="entry name" value="rSAM_sf"/>
</dbReference>
<proteinExistence type="predicted"/>
<evidence type="ECO:0000256" key="5">
    <source>
        <dbReference type="ARBA" id="ARBA00022603"/>
    </source>
</evidence>
<dbReference type="SFLD" id="SFLDF00275">
    <property type="entry name" value="adenosine_C2_methyltransferase"/>
    <property type="match status" value="1"/>
</dbReference>
<dbReference type="GO" id="GO:0003676">
    <property type="term" value="F:nucleic acid binding"/>
    <property type="evidence" value="ECO:0007669"/>
    <property type="project" value="InterPro"/>
</dbReference>
<dbReference type="PROSITE" id="PS51918">
    <property type="entry name" value="RADICAL_SAM"/>
    <property type="match status" value="1"/>
</dbReference>
<dbReference type="Gene3D" id="2.40.50.140">
    <property type="entry name" value="Nucleic acid-binding proteins"/>
    <property type="match status" value="1"/>
</dbReference>
<dbReference type="PROSITE" id="PS50126">
    <property type="entry name" value="S1"/>
    <property type="match status" value="1"/>
</dbReference>
<sequence length="729" mass="79454">MSVSAGCGMGQIPDGVHRQPSELQRQWGSEATVQSKVCAFYTEQRWAFAMRAKARCRCGVAATLALCAISLVGPRGFSWPVTAEELPPVPTKQKAPEPKGLEVVGLEVKLANGRKKVQVGDLVSGFVRDVWRSFVFVDIGTERDARLELSEIEDGFPGRALKAIFIRQHRVESRVLEVGENGAIFLTQRSGDLTRPPRLQKQDVNRDPEMLEKLPTGITFQGQVADFLPTGVFVHVFRHPDEKPLLGFLPMFLFAPGFDRIAVRGLRIEVQKKGFDPDKGAISNRTTGLLEHGLELPIIMPAWRDEDSTVEAGVGTCCTKDPQSKAPSSWYLMMVFRFSPATVRASSGMSLVQGKLRSFESVASVLDTGHAESGSKRSIWNHLVRHAEFYSRNQDSWNLALDLGPASPMLEATRNTGCGLASRVLRCDGSLSSGGGKLLISLPSAMQIETAVIVSKMRPGELQGTICVSSQGSCAMACRFCDTGLIRQAGAGINLPEWAILEQVLHAEAWLQREGSQKVSNVVFMGMGEPLLNYGNVLGAARMLRASGHKVTLSTVGVAPQIRKLAKDAPQGLNLALSLHAPTQELRDELLPVASRSWKLPQVFSAVRQFEEANGTGVLIEYILIRDVNDGDEQAVALANLITEERIKCAGINLIPYNPTDAGAAHGYRPPSDLTCKRFREKLRSLGAPNATIRFSTKLGRSWLAACGQLGLKKPPKAFENIAAPRICM</sequence>
<dbReference type="GO" id="GO:0008173">
    <property type="term" value="F:RNA methyltransferase activity"/>
    <property type="evidence" value="ECO:0007669"/>
    <property type="project" value="InterPro"/>
</dbReference>
<accession>A0A1Q9DSG2</accession>
<dbReference type="InterPro" id="IPR013785">
    <property type="entry name" value="Aldolase_TIM"/>
</dbReference>
<evidence type="ECO:0000259" key="11">
    <source>
        <dbReference type="PROSITE" id="PS50126"/>
    </source>
</evidence>
<keyword evidence="10" id="KW-0411">Iron-sulfur</keyword>
<dbReference type="Pfam" id="PF04055">
    <property type="entry name" value="Radical_SAM"/>
    <property type="match status" value="1"/>
</dbReference>
<keyword evidence="5 13" id="KW-0489">Methyltransferase</keyword>
<evidence type="ECO:0000256" key="4">
    <source>
        <dbReference type="ARBA" id="ARBA00022490"/>
    </source>
</evidence>
<evidence type="ECO:0000256" key="10">
    <source>
        <dbReference type="ARBA" id="ARBA00023014"/>
    </source>
</evidence>
<evidence type="ECO:0000256" key="3">
    <source>
        <dbReference type="ARBA" id="ARBA00022485"/>
    </source>
</evidence>
<feature type="domain" description="S1 motif" evidence="11">
    <location>
        <begin position="120"/>
        <end position="189"/>
    </location>
</feature>
<keyword evidence="8" id="KW-0479">Metal-binding</keyword>
<keyword evidence="14" id="KW-1185">Reference proteome</keyword>
<reference evidence="13 14" key="1">
    <citation type="submission" date="2016-02" db="EMBL/GenBank/DDBJ databases">
        <title>Genome analysis of coral dinoflagellate symbionts highlights evolutionary adaptations to a symbiotic lifestyle.</title>
        <authorList>
            <person name="Aranda M."/>
            <person name="Li Y."/>
            <person name="Liew Y.J."/>
            <person name="Baumgarten S."/>
            <person name="Simakov O."/>
            <person name="Wilson M."/>
            <person name="Piel J."/>
            <person name="Ashoor H."/>
            <person name="Bougouffa S."/>
            <person name="Bajic V.B."/>
            <person name="Ryu T."/>
            <person name="Ravasi T."/>
            <person name="Bayer T."/>
            <person name="Micklem G."/>
            <person name="Kim H."/>
            <person name="Bhak J."/>
            <person name="Lajeunesse T.C."/>
            <person name="Voolstra C.R."/>
        </authorList>
    </citation>
    <scope>NUCLEOTIDE SEQUENCE [LARGE SCALE GENOMIC DNA]</scope>
    <source>
        <strain evidence="13 14">CCMP2467</strain>
    </source>
</reference>
<dbReference type="GO" id="GO:0070475">
    <property type="term" value="P:rRNA base methylation"/>
    <property type="evidence" value="ECO:0007669"/>
    <property type="project" value="TreeGrafter"/>
</dbReference>
<evidence type="ECO:0000259" key="12">
    <source>
        <dbReference type="PROSITE" id="PS51918"/>
    </source>
</evidence>
<keyword evidence="4" id="KW-0963">Cytoplasm</keyword>
<dbReference type="PANTHER" id="PTHR30544">
    <property type="entry name" value="23S RRNA METHYLTRANSFERASE"/>
    <property type="match status" value="1"/>
</dbReference>
<name>A0A1Q9DSG2_SYMMI</name>
<comment type="cofactor">
    <cofactor evidence="1">
        <name>[4Fe-4S] cluster</name>
        <dbReference type="ChEBI" id="CHEBI:49883"/>
    </cofactor>
</comment>
<organism evidence="13 14">
    <name type="scientific">Symbiodinium microadriaticum</name>
    <name type="common">Dinoflagellate</name>
    <name type="synonym">Zooxanthella microadriatica</name>
    <dbReference type="NCBI Taxonomy" id="2951"/>
    <lineage>
        <taxon>Eukaryota</taxon>
        <taxon>Sar</taxon>
        <taxon>Alveolata</taxon>
        <taxon>Dinophyceae</taxon>
        <taxon>Suessiales</taxon>
        <taxon>Symbiodiniaceae</taxon>
        <taxon>Symbiodinium</taxon>
    </lineage>
</organism>
<keyword evidence="9" id="KW-0408">Iron</keyword>
<dbReference type="InterPro" id="IPR007197">
    <property type="entry name" value="rSAM"/>
</dbReference>
<dbReference type="Gene3D" id="3.20.20.70">
    <property type="entry name" value="Aldolase class I"/>
    <property type="match status" value="1"/>
</dbReference>